<keyword evidence="2" id="KW-0808">Transferase</keyword>
<dbReference type="InterPro" id="IPR005835">
    <property type="entry name" value="NTP_transferase_dom"/>
</dbReference>
<gene>
    <name evidence="2" type="ORF">SAMN02745131_00876</name>
</gene>
<organism evidence="2 3">
    <name type="scientific">Flavisolibacter ginsengisoli DSM 18119</name>
    <dbReference type="NCBI Taxonomy" id="1121884"/>
    <lineage>
        <taxon>Bacteria</taxon>
        <taxon>Pseudomonadati</taxon>
        <taxon>Bacteroidota</taxon>
        <taxon>Chitinophagia</taxon>
        <taxon>Chitinophagales</taxon>
        <taxon>Chitinophagaceae</taxon>
        <taxon>Flavisolibacter</taxon>
    </lineage>
</organism>
<dbReference type="EMBL" id="FQUU01000003">
    <property type="protein sequence ID" value="SHE69021.1"/>
    <property type="molecule type" value="Genomic_DNA"/>
</dbReference>
<dbReference type="SUPFAM" id="SSF53448">
    <property type="entry name" value="Nucleotide-diphospho-sugar transferases"/>
    <property type="match status" value="1"/>
</dbReference>
<dbReference type="STRING" id="1121884.SAMN02745131_00876"/>
<feature type="domain" description="Nucleotidyl transferase" evidence="1">
    <location>
        <begin position="8"/>
        <end position="135"/>
    </location>
</feature>
<dbReference type="Proteomes" id="UP000184048">
    <property type="component" value="Unassembled WGS sequence"/>
</dbReference>
<dbReference type="RefSeq" id="WP_245793006.1">
    <property type="nucleotide sequence ID" value="NZ_FQUU01000003.1"/>
</dbReference>
<evidence type="ECO:0000259" key="1">
    <source>
        <dbReference type="Pfam" id="PF00483"/>
    </source>
</evidence>
<proteinExistence type="predicted"/>
<name>A0A1M4VJ33_9BACT</name>
<dbReference type="Pfam" id="PF00483">
    <property type="entry name" value="NTP_transferase"/>
    <property type="match status" value="1"/>
</dbReference>
<dbReference type="InterPro" id="IPR050486">
    <property type="entry name" value="Mannose-1P_guanyltransferase"/>
</dbReference>
<evidence type="ECO:0000313" key="3">
    <source>
        <dbReference type="Proteomes" id="UP000184048"/>
    </source>
</evidence>
<accession>A0A1M4VJ33</accession>
<dbReference type="AlphaFoldDB" id="A0A1M4VJ33"/>
<dbReference type="InterPro" id="IPR029044">
    <property type="entry name" value="Nucleotide-diphossugar_trans"/>
</dbReference>
<sequence>MSPMINYAIIMAAGRGMRLMPLTDIVPKAMVPYNGSTLIAIGIDKIRQHIPNIYITVGYKGAMLAKHVIEHNVTGILNTEGHDNAWWIFNTLLKHLDEPIFVLTCDNVTDLDFETLSQEYFSFNSPACMVVPVKPVEGLEGDYIFHENNVVKKLSRHEKSDTYCSGIQVLNPCKINRLVPPVENFYDLWSSLIAKNELYCSYTLPSKWFAVDTVEQLQRLK</sequence>
<dbReference type="PANTHER" id="PTHR22572">
    <property type="entry name" value="SUGAR-1-PHOSPHATE GUANYL TRANSFERASE"/>
    <property type="match status" value="1"/>
</dbReference>
<evidence type="ECO:0000313" key="2">
    <source>
        <dbReference type="EMBL" id="SHE69021.1"/>
    </source>
</evidence>
<keyword evidence="3" id="KW-1185">Reference proteome</keyword>
<dbReference type="Gene3D" id="3.90.550.10">
    <property type="entry name" value="Spore Coat Polysaccharide Biosynthesis Protein SpsA, Chain A"/>
    <property type="match status" value="1"/>
</dbReference>
<protein>
    <submittedName>
        <fullName evidence="2">Nucleotidyl transferase</fullName>
    </submittedName>
</protein>
<dbReference type="GO" id="GO:0016740">
    <property type="term" value="F:transferase activity"/>
    <property type="evidence" value="ECO:0007669"/>
    <property type="project" value="UniProtKB-KW"/>
</dbReference>
<reference evidence="2 3" key="1">
    <citation type="submission" date="2016-11" db="EMBL/GenBank/DDBJ databases">
        <authorList>
            <person name="Jaros S."/>
            <person name="Januszkiewicz K."/>
            <person name="Wedrychowicz H."/>
        </authorList>
    </citation>
    <scope>NUCLEOTIDE SEQUENCE [LARGE SCALE GENOMIC DNA]</scope>
    <source>
        <strain evidence="2 3">DSM 18119</strain>
    </source>
</reference>